<dbReference type="InterPro" id="IPR013083">
    <property type="entry name" value="Znf_RING/FYVE/PHD"/>
</dbReference>
<dbReference type="PROSITE" id="PS00518">
    <property type="entry name" value="ZF_RING_1"/>
    <property type="match status" value="1"/>
</dbReference>
<dbReference type="GO" id="GO:0006302">
    <property type="term" value="P:double-strand break repair"/>
    <property type="evidence" value="ECO:0007669"/>
    <property type="project" value="TreeGrafter"/>
</dbReference>
<dbReference type="SUPFAM" id="SSF57850">
    <property type="entry name" value="RING/U-box"/>
    <property type="match status" value="1"/>
</dbReference>
<proteinExistence type="predicted"/>
<dbReference type="AlphaFoldDB" id="A0A0X3PP97"/>
<evidence type="ECO:0000256" key="1">
    <source>
        <dbReference type="ARBA" id="ARBA00000900"/>
    </source>
</evidence>
<keyword evidence="4" id="KW-0808">Transferase</keyword>
<dbReference type="InterPro" id="IPR027370">
    <property type="entry name" value="Znf-RING_euk"/>
</dbReference>
<keyword evidence="9" id="KW-0862">Zinc</keyword>
<evidence type="ECO:0000256" key="7">
    <source>
        <dbReference type="ARBA" id="ARBA00022771"/>
    </source>
</evidence>
<feature type="region of interest" description="Disordered" evidence="12">
    <location>
        <begin position="184"/>
        <end position="207"/>
    </location>
</feature>
<dbReference type="GO" id="GO:0005634">
    <property type="term" value="C:nucleus"/>
    <property type="evidence" value="ECO:0007669"/>
    <property type="project" value="UniProtKB-SubCell"/>
</dbReference>
<dbReference type="InterPro" id="IPR001841">
    <property type="entry name" value="Znf_RING"/>
</dbReference>
<name>A0A0X3PP97_SCHSO</name>
<dbReference type="PROSITE" id="PS50089">
    <property type="entry name" value="ZF_RING_2"/>
    <property type="match status" value="1"/>
</dbReference>
<feature type="compositionally biased region" description="Polar residues" evidence="12">
    <location>
        <begin position="184"/>
        <end position="193"/>
    </location>
</feature>
<evidence type="ECO:0000256" key="12">
    <source>
        <dbReference type="SAM" id="MobiDB-lite"/>
    </source>
</evidence>
<evidence type="ECO:0000256" key="6">
    <source>
        <dbReference type="ARBA" id="ARBA00022763"/>
    </source>
</evidence>
<evidence type="ECO:0000256" key="5">
    <source>
        <dbReference type="ARBA" id="ARBA00022723"/>
    </source>
</evidence>
<evidence type="ECO:0000256" key="8">
    <source>
        <dbReference type="ARBA" id="ARBA00022786"/>
    </source>
</evidence>
<evidence type="ECO:0000256" key="9">
    <source>
        <dbReference type="ARBA" id="ARBA00022833"/>
    </source>
</evidence>
<dbReference type="GO" id="GO:0008270">
    <property type="term" value="F:zinc ion binding"/>
    <property type="evidence" value="ECO:0007669"/>
    <property type="project" value="UniProtKB-KW"/>
</dbReference>
<dbReference type="GO" id="GO:0061630">
    <property type="term" value="F:ubiquitin protein ligase activity"/>
    <property type="evidence" value="ECO:0007669"/>
    <property type="project" value="UniProtKB-EC"/>
</dbReference>
<keyword evidence="5" id="KW-0479">Metal-binding</keyword>
<evidence type="ECO:0000256" key="4">
    <source>
        <dbReference type="ARBA" id="ARBA00022679"/>
    </source>
</evidence>
<keyword evidence="8" id="KW-0833">Ubl conjugation pathway</keyword>
<accession>A0A0X3PP97</accession>
<dbReference type="GO" id="GO:0035861">
    <property type="term" value="C:site of double-strand break"/>
    <property type="evidence" value="ECO:0007669"/>
    <property type="project" value="TreeGrafter"/>
</dbReference>
<feature type="domain" description="RING-type" evidence="13">
    <location>
        <begin position="5"/>
        <end position="44"/>
    </location>
</feature>
<keyword evidence="6" id="KW-0227">DNA damage</keyword>
<evidence type="ECO:0000256" key="10">
    <source>
        <dbReference type="ARBA" id="ARBA00023242"/>
    </source>
</evidence>
<evidence type="ECO:0000256" key="3">
    <source>
        <dbReference type="ARBA" id="ARBA00012483"/>
    </source>
</evidence>
<keyword evidence="7 11" id="KW-0863">Zinc-finger</keyword>
<protein>
    <recommendedName>
        <fullName evidence="3">RING-type E3 ubiquitin transferase</fullName>
        <ecNumber evidence="3">2.3.2.27</ecNumber>
    </recommendedName>
</protein>
<gene>
    <name evidence="14" type="primary">RN168</name>
    <name evidence="14" type="ORF">TR113978</name>
</gene>
<evidence type="ECO:0000313" key="14">
    <source>
        <dbReference type="EMBL" id="JAP53574.1"/>
    </source>
</evidence>
<reference evidence="14" key="1">
    <citation type="submission" date="2016-01" db="EMBL/GenBank/DDBJ databases">
        <title>Reference transcriptome for the parasite Schistocephalus solidus: insights into the molecular evolution of parasitism.</title>
        <authorList>
            <person name="Hebert F.O."/>
            <person name="Grambauer S."/>
            <person name="Barber I."/>
            <person name="Landry C.R."/>
            <person name="Aubin-Horth N."/>
        </authorList>
    </citation>
    <scope>NUCLEOTIDE SEQUENCE</scope>
</reference>
<dbReference type="GO" id="GO:0031491">
    <property type="term" value="F:nucleosome binding"/>
    <property type="evidence" value="ECO:0007669"/>
    <property type="project" value="TreeGrafter"/>
</dbReference>
<keyword evidence="10" id="KW-0539">Nucleus</keyword>
<evidence type="ECO:0000259" key="13">
    <source>
        <dbReference type="PROSITE" id="PS50089"/>
    </source>
</evidence>
<feature type="compositionally biased region" description="Basic residues" evidence="12">
    <location>
        <begin position="294"/>
        <end position="307"/>
    </location>
</feature>
<comment type="subcellular location">
    <subcellularLocation>
        <location evidence="2">Nucleus</location>
    </subcellularLocation>
</comment>
<organism evidence="14">
    <name type="scientific">Schistocephalus solidus</name>
    <name type="common">Tapeworm</name>
    <dbReference type="NCBI Taxonomy" id="70667"/>
    <lineage>
        <taxon>Eukaryota</taxon>
        <taxon>Metazoa</taxon>
        <taxon>Spiralia</taxon>
        <taxon>Lophotrochozoa</taxon>
        <taxon>Platyhelminthes</taxon>
        <taxon>Cestoda</taxon>
        <taxon>Eucestoda</taxon>
        <taxon>Diphyllobothriidea</taxon>
        <taxon>Diphyllobothriidae</taxon>
        <taxon>Schistocephalus</taxon>
    </lineage>
</organism>
<dbReference type="PANTHER" id="PTHR23328:SF0">
    <property type="entry name" value="RING-TYPE DOMAIN-CONTAINING PROTEIN"/>
    <property type="match status" value="1"/>
</dbReference>
<dbReference type="EC" id="2.3.2.27" evidence="3"/>
<dbReference type="Gene3D" id="3.30.40.10">
    <property type="entry name" value="Zinc/RING finger domain, C3HC4 (zinc finger)"/>
    <property type="match status" value="1"/>
</dbReference>
<evidence type="ECO:0000256" key="2">
    <source>
        <dbReference type="ARBA" id="ARBA00004123"/>
    </source>
</evidence>
<sequence length="307" mass="34643">MDLTCPICLNVFFKPIRLPCEHVVCQNCLELSLDISNLTCPICRFRLSNWKRRLKDTSVCIDKVRDRKIQRLFPLYYSNRSAGMDVSLDGCEMSLYNSISESDNTRRPTDTPGSVALEFEASLQRIRNNKKAYESLQEEASLALARQLLLETGGDEDSLDCYTSEEKENLRLADGTNFSTTKPAVSHVATHTSLRNKKSHKPFPQQKIKDLTAYFPPTQSTPESSKVSHSHFSCTSVRATSDSVSDPTERCYSGDFAKTLPVQTGKPHAFNLSEHLSGFYHQPNAFPKNTGAIRPKRSAQRRIRSKK</sequence>
<dbReference type="InterPro" id="IPR051657">
    <property type="entry name" value="RNF168/RNF169_E3_ubiq-ligase"/>
</dbReference>
<feature type="region of interest" description="Disordered" evidence="12">
    <location>
        <begin position="284"/>
        <end position="307"/>
    </location>
</feature>
<comment type="catalytic activity">
    <reaction evidence="1">
        <text>S-ubiquitinyl-[E2 ubiquitin-conjugating enzyme]-L-cysteine + [acceptor protein]-L-lysine = [E2 ubiquitin-conjugating enzyme]-L-cysteine + N(6)-ubiquitinyl-[acceptor protein]-L-lysine.</text>
        <dbReference type="EC" id="2.3.2.27"/>
    </reaction>
</comment>
<dbReference type="PANTHER" id="PTHR23328">
    <property type="entry name" value="RING-TYPE DOMAIN-CONTAINING PROTEIN"/>
    <property type="match status" value="1"/>
</dbReference>
<dbReference type="SMART" id="SM00184">
    <property type="entry name" value="RING"/>
    <property type="match status" value="1"/>
</dbReference>
<evidence type="ECO:0000256" key="11">
    <source>
        <dbReference type="PROSITE-ProRule" id="PRU00175"/>
    </source>
</evidence>
<dbReference type="EMBL" id="GEEE01009651">
    <property type="protein sequence ID" value="JAP53574.1"/>
    <property type="molecule type" value="Transcribed_RNA"/>
</dbReference>
<dbReference type="InterPro" id="IPR017907">
    <property type="entry name" value="Znf_RING_CS"/>
</dbReference>
<dbReference type="Pfam" id="PF13445">
    <property type="entry name" value="zf-RING_UBOX"/>
    <property type="match status" value="1"/>
</dbReference>